<evidence type="ECO:0000256" key="2">
    <source>
        <dbReference type="ARBA" id="ARBA00022695"/>
    </source>
</evidence>
<dbReference type="InterPro" id="IPR005835">
    <property type="entry name" value="NTP_transferase_dom"/>
</dbReference>
<evidence type="ECO:0000313" key="5">
    <source>
        <dbReference type="Proteomes" id="UP000601736"/>
    </source>
</evidence>
<sequence length="275" mass="30940">MTDNIKTDPAKAIILSAGQGRRLLPLTENTPKCLLPVFGTPVIAWQIDALLQAGIEEVIVIAGFQVAKVENLLTERYARYPRIRTLFNPFYEVADNLASCWIARHEMTEDFLLLNGDTLFDAGLLSRVFATEKVPITLCVDFKNAYDEDDMKVQLDAEGWVRHVSKVLTADQTDAESIGLIYFREQGVSLFRHAVEQALRDPAKLKSWYLTIIDMLAQQRVVNSCSVQGYNWCEIDFIDDLRRTETLFALQGNTLKDASKLASTVHSNNVLPTSI</sequence>
<comment type="caution">
    <text evidence="4">The sequence shown here is derived from an EMBL/GenBank/DDBJ whole genome shotgun (WGS) entry which is preliminary data.</text>
</comment>
<dbReference type="Proteomes" id="UP000601736">
    <property type="component" value="Unassembled WGS sequence"/>
</dbReference>
<keyword evidence="2" id="KW-0548">Nucleotidyltransferase</keyword>
<keyword evidence="1" id="KW-0808">Transferase</keyword>
<dbReference type="Gene3D" id="3.90.550.10">
    <property type="entry name" value="Spore Coat Polysaccharide Biosynthesis Protein SpsA, Chain A"/>
    <property type="match status" value="1"/>
</dbReference>
<name>A0A8H8Z088_9PROT</name>
<protein>
    <submittedName>
        <fullName evidence="4">Choline kinase</fullName>
    </submittedName>
</protein>
<evidence type="ECO:0000259" key="3">
    <source>
        <dbReference type="Pfam" id="PF00483"/>
    </source>
</evidence>
<dbReference type="PANTHER" id="PTHR43584:SF8">
    <property type="entry name" value="N-ACETYLMURAMATE ALPHA-1-PHOSPHATE URIDYLYLTRANSFERASE"/>
    <property type="match status" value="1"/>
</dbReference>
<organism evidence="4 5">
    <name type="scientific">Nitrosomonas nitrosa</name>
    <dbReference type="NCBI Taxonomy" id="52442"/>
    <lineage>
        <taxon>Bacteria</taxon>
        <taxon>Pseudomonadati</taxon>
        <taxon>Pseudomonadota</taxon>
        <taxon>Betaproteobacteria</taxon>
        <taxon>Nitrosomonadales</taxon>
        <taxon>Nitrosomonadaceae</taxon>
        <taxon>Nitrosomonas</taxon>
    </lineage>
</organism>
<accession>A0A8H8Z088</accession>
<dbReference type="PANTHER" id="PTHR43584">
    <property type="entry name" value="NUCLEOTIDYL TRANSFERASE"/>
    <property type="match status" value="1"/>
</dbReference>
<dbReference type="GO" id="GO:0016301">
    <property type="term" value="F:kinase activity"/>
    <property type="evidence" value="ECO:0007669"/>
    <property type="project" value="UniProtKB-KW"/>
</dbReference>
<reference evidence="4" key="1">
    <citation type="submission" date="2021-02" db="EMBL/GenBank/DDBJ databases">
        <authorList>
            <person name="Han P."/>
        </authorList>
    </citation>
    <scope>NUCLEOTIDE SEQUENCE</scope>
    <source>
        <strain evidence="4">Nitrosomonas nitrosa 18-3D</strain>
    </source>
</reference>
<dbReference type="CDD" id="cd02523">
    <property type="entry name" value="PC_cytidylyltransferase"/>
    <property type="match status" value="1"/>
</dbReference>
<dbReference type="EMBL" id="CAJNAP010000023">
    <property type="protein sequence ID" value="CAE6509197.1"/>
    <property type="molecule type" value="Genomic_DNA"/>
</dbReference>
<gene>
    <name evidence="4" type="ORF">NMYAN_30131</name>
</gene>
<dbReference type="RefSeq" id="WP_204800038.1">
    <property type="nucleotide sequence ID" value="NZ_CAJNAP010000023.1"/>
</dbReference>
<proteinExistence type="predicted"/>
<dbReference type="Pfam" id="PF00483">
    <property type="entry name" value="NTP_transferase"/>
    <property type="match status" value="1"/>
</dbReference>
<dbReference type="AlphaFoldDB" id="A0A8H8Z088"/>
<dbReference type="InterPro" id="IPR029044">
    <property type="entry name" value="Nucleotide-diphossugar_trans"/>
</dbReference>
<dbReference type="GO" id="GO:0016779">
    <property type="term" value="F:nucleotidyltransferase activity"/>
    <property type="evidence" value="ECO:0007669"/>
    <property type="project" value="UniProtKB-KW"/>
</dbReference>
<feature type="domain" description="Nucleotidyl transferase" evidence="3">
    <location>
        <begin position="11"/>
        <end position="125"/>
    </location>
</feature>
<dbReference type="InterPro" id="IPR050065">
    <property type="entry name" value="GlmU-like"/>
</dbReference>
<keyword evidence="4" id="KW-0418">Kinase</keyword>
<evidence type="ECO:0000256" key="1">
    <source>
        <dbReference type="ARBA" id="ARBA00022679"/>
    </source>
</evidence>
<evidence type="ECO:0000313" key="4">
    <source>
        <dbReference type="EMBL" id="CAE6509197.1"/>
    </source>
</evidence>
<dbReference type="SUPFAM" id="SSF53448">
    <property type="entry name" value="Nucleotide-diphospho-sugar transferases"/>
    <property type="match status" value="1"/>
</dbReference>